<reference evidence="5" key="1">
    <citation type="submission" date="2023-07" db="EMBL/GenBank/DDBJ databases">
        <title>Functional and genomic diversity of the sorghum phyllosphere microbiome.</title>
        <authorList>
            <person name="Shade A."/>
        </authorList>
    </citation>
    <scope>NUCLEOTIDE SEQUENCE</scope>
    <source>
        <strain evidence="5">SORGH_AS_0457</strain>
    </source>
</reference>
<dbReference type="PROSITE" id="PS51118">
    <property type="entry name" value="HTH_HXLR"/>
    <property type="match status" value="1"/>
</dbReference>
<keyword evidence="2 5" id="KW-0238">DNA-binding</keyword>
<proteinExistence type="predicted"/>
<evidence type="ECO:0000259" key="4">
    <source>
        <dbReference type="PROSITE" id="PS51118"/>
    </source>
</evidence>
<sequence>MHHDLNRTCPVARALDRIGDRWSLLIVRDAFDGVRRFSDFQRGLGMSRSMLSQRLQALQDAGVLTQQAAADGSRYHDYVLTAQGQALFPLVVALRQWGEGHLFDPSEPRSHLQVIGTGQAVAPLMPRDAEGRALTAAETEVIKPDSLP</sequence>
<dbReference type="InterPro" id="IPR036390">
    <property type="entry name" value="WH_DNA-bd_sf"/>
</dbReference>
<dbReference type="EMBL" id="JAUTAS010000001">
    <property type="protein sequence ID" value="MDQ1108406.1"/>
    <property type="molecule type" value="Genomic_DNA"/>
</dbReference>
<dbReference type="PANTHER" id="PTHR33204">
    <property type="entry name" value="TRANSCRIPTIONAL REGULATOR, MARR FAMILY"/>
    <property type="match status" value="1"/>
</dbReference>
<dbReference type="PANTHER" id="PTHR33204:SF18">
    <property type="entry name" value="TRANSCRIPTIONAL REGULATORY PROTEIN"/>
    <property type="match status" value="1"/>
</dbReference>
<dbReference type="Gene3D" id="1.10.10.10">
    <property type="entry name" value="Winged helix-like DNA-binding domain superfamily/Winged helix DNA-binding domain"/>
    <property type="match status" value="1"/>
</dbReference>
<comment type="caution">
    <text evidence="5">The sequence shown here is derived from an EMBL/GenBank/DDBJ whole genome shotgun (WGS) entry which is preliminary data.</text>
</comment>
<dbReference type="Proteomes" id="UP001226084">
    <property type="component" value="Unassembled WGS sequence"/>
</dbReference>
<evidence type="ECO:0000256" key="2">
    <source>
        <dbReference type="ARBA" id="ARBA00023125"/>
    </source>
</evidence>
<organism evidence="5 6">
    <name type="scientific">Stenotrophomonas rhizophila</name>
    <dbReference type="NCBI Taxonomy" id="216778"/>
    <lineage>
        <taxon>Bacteria</taxon>
        <taxon>Pseudomonadati</taxon>
        <taxon>Pseudomonadota</taxon>
        <taxon>Gammaproteobacteria</taxon>
        <taxon>Lysobacterales</taxon>
        <taxon>Lysobacteraceae</taxon>
        <taxon>Stenotrophomonas</taxon>
    </lineage>
</organism>
<evidence type="ECO:0000256" key="1">
    <source>
        <dbReference type="ARBA" id="ARBA00023015"/>
    </source>
</evidence>
<evidence type="ECO:0000313" key="5">
    <source>
        <dbReference type="EMBL" id="MDQ1108406.1"/>
    </source>
</evidence>
<keyword evidence="1" id="KW-0805">Transcription regulation</keyword>
<protein>
    <submittedName>
        <fullName evidence="5">DNA-binding HxlR family transcriptional regulator</fullName>
    </submittedName>
</protein>
<evidence type="ECO:0000256" key="3">
    <source>
        <dbReference type="ARBA" id="ARBA00023163"/>
    </source>
</evidence>
<dbReference type="Pfam" id="PF01638">
    <property type="entry name" value="HxlR"/>
    <property type="match status" value="1"/>
</dbReference>
<keyword evidence="3" id="KW-0804">Transcription</keyword>
<evidence type="ECO:0000313" key="6">
    <source>
        <dbReference type="Proteomes" id="UP001226084"/>
    </source>
</evidence>
<gene>
    <name evidence="5" type="ORF">QE424_001565</name>
</gene>
<feature type="domain" description="HTH hxlR-type" evidence="4">
    <location>
        <begin position="9"/>
        <end position="106"/>
    </location>
</feature>
<dbReference type="SUPFAM" id="SSF46785">
    <property type="entry name" value="Winged helix' DNA-binding domain"/>
    <property type="match status" value="1"/>
</dbReference>
<dbReference type="InterPro" id="IPR002577">
    <property type="entry name" value="HTH_HxlR"/>
</dbReference>
<name>A0AAP5EDA3_9GAMM</name>
<dbReference type="InterPro" id="IPR036388">
    <property type="entry name" value="WH-like_DNA-bd_sf"/>
</dbReference>
<dbReference type="RefSeq" id="WP_307106825.1">
    <property type="nucleotide sequence ID" value="NZ_JAUTAS010000001.1"/>
</dbReference>
<dbReference type="AlphaFoldDB" id="A0AAP5EDA3"/>
<accession>A0AAP5EDA3</accession>
<dbReference type="GO" id="GO:0003677">
    <property type="term" value="F:DNA binding"/>
    <property type="evidence" value="ECO:0007669"/>
    <property type="project" value="UniProtKB-KW"/>
</dbReference>